<evidence type="ECO:0000313" key="9">
    <source>
        <dbReference type="EMBL" id="HHR40938.1"/>
    </source>
</evidence>
<name>A0A7C5Y9J0_CALS0</name>
<evidence type="ECO:0000256" key="4">
    <source>
        <dbReference type="ARBA" id="ARBA00022741"/>
    </source>
</evidence>
<feature type="domain" description="MobA-like NTP transferase" evidence="8">
    <location>
        <begin position="3"/>
        <end position="141"/>
    </location>
</feature>
<dbReference type="GO" id="GO:0006777">
    <property type="term" value="P:Mo-molybdopterin cofactor biosynthetic process"/>
    <property type="evidence" value="ECO:0007669"/>
    <property type="project" value="UniProtKB-KW"/>
</dbReference>
<keyword evidence="9" id="KW-0548">Nucleotidyltransferase</keyword>
<evidence type="ECO:0000259" key="8">
    <source>
        <dbReference type="Pfam" id="PF12804"/>
    </source>
</evidence>
<keyword evidence="7" id="KW-0501">Molybdenum cofactor biosynthesis</keyword>
<comment type="caution">
    <text evidence="9">The sequence shown here is derived from an EMBL/GenBank/DDBJ whole genome shotgun (WGS) entry which is preliminary data.</text>
</comment>
<evidence type="ECO:0000256" key="1">
    <source>
        <dbReference type="ARBA" id="ARBA00022490"/>
    </source>
</evidence>
<protein>
    <submittedName>
        <fullName evidence="9">Molybdenum cofactor guanylyltransferase</fullName>
    </submittedName>
</protein>
<dbReference type="InterPro" id="IPR029044">
    <property type="entry name" value="Nucleotide-diphossugar_trans"/>
</dbReference>
<gene>
    <name evidence="9" type="ORF">ENM42_03815</name>
</gene>
<evidence type="ECO:0000256" key="7">
    <source>
        <dbReference type="ARBA" id="ARBA00023150"/>
    </source>
</evidence>
<keyword evidence="3" id="KW-0479">Metal-binding</keyword>
<dbReference type="InterPro" id="IPR025877">
    <property type="entry name" value="MobA-like_NTP_Trfase"/>
</dbReference>
<dbReference type="GO" id="GO:0046872">
    <property type="term" value="F:metal ion binding"/>
    <property type="evidence" value="ECO:0007669"/>
    <property type="project" value="UniProtKB-KW"/>
</dbReference>
<dbReference type="PANTHER" id="PTHR19136">
    <property type="entry name" value="MOLYBDENUM COFACTOR GUANYLYLTRANSFERASE"/>
    <property type="match status" value="1"/>
</dbReference>
<keyword evidence="6" id="KW-0342">GTP-binding</keyword>
<organism evidence="9">
    <name type="scientific">Caldiarchaeum subterraneum</name>
    <dbReference type="NCBI Taxonomy" id="311458"/>
    <lineage>
        <taxon>Archaea</taxon>
        <taxon>Nitrososphaerota</taxon>
        <taxon>Candidatus Caldarchaeales</taxon>
        <taxon>Candidatus Caldarchaeaceae</taxon>
        <taxon>Candidatus Caldarchaeum</taxon>
    </lineage>
</organism>
<evidence type="ECO:0000256" key="2">
    <source>
        <dbReference type="ARBA" id="ARBA00022679"/>
    </source>
</evidence>
<dbReference type="GO" id="GO:0005525">
    <property type="term" value="F:GTP binding"/>
    <property type="evidence" value="ECO:0007669"/>
    <property type="project" value="UniProtKB-KW"/>
</dbReference>
<keyword evidence="4" id="KW-0547">Nucleotide-binding</keyword>
<dbReference type="Gene3D" id="3.90.550.10">
    <property type="entry name" value="Spore Coat Polysaccharide Biosynthesis Protein SpsA, Chain A"/>
    <property type="match status" value="1"/>
</dbReference>
<accession>A0A7C5Y9J0</accession>
<evidence type="ECO:0000256" key="6">
    <source>
        <dbReference type="ARBA" id="ARBA00023134"/>
    </source>
</evidence>
<dbReference type="CDD" id="cd02503">
    <property type="entry name" value="MobA"/>
    <property type="match status" value="1"/>
</dbReference>
<dbReference type="GO" id="GO:0016779">
    <property type="term" value="F:nucleotidyltransferase activity"/>
    <property type="evidence" value="ECO:0007669"/>
    <property type="project" value="UniProtKB-KW"/>
</dbReference>
<keyword evidence="1" id="KW-0963">Cytoplasm</keyword>
<dbReference type="EMBL" id="DRXS01000206">
    <property type="protein sequence ID" value="HHR40938.1"/>
    <property type="molecule type" value="Genomic_DNA"/>
</dbReference>
<reference evidence="9" key="1">
    <citation type="journal article" date="2020" name="mSystems">
        <title>Genome- and Community-Level Interaction Insights into Carbon Utilization and Element Cycling Functions of Hydrothermarchaeota in Hydrothermal Sediment.</title>
        <authorList>
            <person name="Zhou Z."/>
            <person name="Liu Y."/>
            <person name="Xu W."/>
            <person name="Pan J."/>
            <person name="Luo Z.H."/>
            <person name="Li M."/>
        </authorList>
    </citation>
    <scope>NUCLEOTIDE SEQUENCE [LARGE SCALE GENOMIC DNA]</scope>
    <source>
        <strain evidence="9">SpSt-1084</strain>
    </source>
</reference>
<dbReference type="InterPro" id="IPR013482">
    <property type="entry name" value="Molybde_CF_guanTrfase"/>
</dbReference>
<evidence type="ECO:0000256" key="3">
    <source>
        <dbReference type="ARBA" id="ARBA00022723"/>
    </source>
</evidence>
<keyword evidence="5" id="KW-0460">Magnesium</keyword>
<keyword evidence="2 9" id="KW-0808">Transferase</keyword>
<sequence>MCGVILSGGVAKRFGADKALFPVDGVPMIHRVAASMSHAVSEVWISVKQEDRGRQLAEVCNPFATGYLVDSFNFGPLSGLFTAAEKIHADAFLTCSNDVPWIRPATFTKIVERFKQNPYSSMSIVWGNGATEPLIQVVRRDKAKRYVNEFLETRKNLIRSSDILRSSETIYLIYGGNLTQNPYEFSNVNTVSEVTNPKPRGVFKGLVNQDVTVETFEHFRRSVDCVKRRDFKAAGFEHIYESLGFLSKGVVGLAEHAIYDAVRMFENAQDEKMYQLVSMMRETFLSLLERT</sequence>
<dbReference type="Pfam" id="PF12804">
    <property type="entry name" value="NTP_transf_3"/>
    <property type="match status" value="1"/>
</dbReference>
<dbReference type="PANTHER" id="PTHR19136:SF81">
    <property type="entry name" value="MOLYBDENUM COFACTOR GUANYLYLTRANSFERASE"/>
    <property type="match status" value="1"/>
</dbReference>
<dbReference type="AlphaFoldDB" id="A0A7C5Y9J0"/>
<evidence type="ECO:0000256" key="5">
    <source>
        <dbReference type="ARBA" id="ARBA00022842"/>
    </source>
</evidence>
<dbReference type="SUPFAM" id="SSF53448">
    <property type="entry name" value="Nucleotide-diphospho-sugar transferases"/>
    <property type="match status" value="1"/>
</dbReference>
<proteinExistence type="predicted"/>